<reference evidence="1" key="2">
    <citation type="journal article" name="Microbiology (Mosc.)">
        <title>Molecular analysis of the anaerobic rumen fungus Orpinomyces - insights into an AT-rich genome.</title>
        <authorList>
            <person name="Nicholson M.J."/>
            <person name="Theodorou M.K."/>
            <person name="Brookman J.L."/>
        </authorList>
    </citation>
    <scope>NUCLEOTIDE SEQUENCE</scope>
    <source>
        <strain evidence="1">OUS1</strain>
    </source>
</reference>
<protein>
    <submittedName>
        <fullName evidence="1">Uncharacterized protein</fullName>
    </submittedName>
</protein>
<organism evidence="1">
    <name type="scientific">Orpinomyces sp. OUS1</name>
    <dbReference type="NCBI Taxonomy" id="301046"/>
    <lineage>
        <taxon>Eukaryota</taxon>
        <taxon>Fungi</taxon>
        <taxon>Fungi incertae sedis</taxon>
        <taxon>Chytridiomycota</taxon>
        <taxon>Chytridiomycota incertae sedis</taxon>
        <taxon>Neocallimastigomycetes</taxon>
        <taxon>Neocallimastigales</taxon>
        <taxon>Neocallimastigaceae</taxon>
        <taxon>Orpinomyces</taxon>
    </lineage>
</organism>
<name>Q5QQN3_9FUNG</name>
<feature type="non-terminal residue" evidence="1">
    <location>
        <position position="1"/>
    </location>
</feature>
<dbReference type="EMBL" id="AJ864626">
    <property type="protein sequence ID" value="CAI29556.1"/>
    <property type="molecule type" value="Genomic_DNA"/>
</dbReference>
<reference evidence="1" key="1">
    <citation type="journal article" date="2005" name="Microbiology (Mosc.)">
        <title>Molecular analysis of the anaerobic rumen fungus Orpinomyces - insights into an AT-rich genome.</title>
        <authorList>
            <person name="Nicholson M.J."/>
            <person name="Theodorou M.K."/>
            <person name="Brookman J.L."/>
        </authorList>
    </citation>
    <scope>NUCLEOTIDE SEQUENCE</scope>
    <source>
        <strain evidence="1">OUS1</strain>
    </source>
</reference>
<accession>Q5QQN3</accession>
<evidence type="ECO:0000313" key="1">
    <source>
        <dbReference type="EMBL" id="CAI29556.1"/>
    </source>
</evidence>
<proteinExistence type="predicted"/>
<feature type="non-terminal residue" evidence="1">
    <location>
        <position position="54"/>
    </location>
</feature>
<dbReference type="AlphaFoldDB" id="Q5QQN3"/>
<sequence length="54" mass="6255">EFAKAFGIKTQKIEEPFRVTGLGYGISTVKMETEKCILRLKNHLETIQLYVLRI</sequence>